<accession>A0A383CMA9</accession>
<feature type="non-terminal residue" evidence="1">
    <location>
        <position position="187"/>
    </location>
</feature>
<gene>
    <name evidence="1" type="ORF">METZ01_LOCUS486095</name>
</gene>
<dbReference type="AlphaFoldDB" id="A0A383CMA9"/>
<reference evidence="1" key="1">
    <citation type="submission" date="2018-05" db="EMBL/GenBank/DDBJ databases">
        <authorList>
            <person name="Lanie J.A."/>
            <person name="Ng W.-L."/>
            <person name="Kazmierczak K.M."/>
            <person name="Andrzejewski T.M."/>
            <person name="Davidsen T.M."/>
            <person name="Wayne K.J."/>
            <person name="Tettelin H."/>
            <person name="Glass J.I."/>
            <person name="Rusch D."/>
            <person name="Podicherti R."/>
            <person name="Tsui H.-C.T."/>
            <person name="Winkler M.E."/>
        </authorList>
    </citation>
    <scope>NUCLEOTIDE SEQUENCE</scope>
</reference>
<evidence type="ECO:0000313" key="1">
    <source>
        <dbReference type="EMBL" id="SVE33241.1"/>
    </source>
</evidence>
<dbReference type="EMBL" id="UINC01209984">
    <property type="protein sequence ID" value="SVE33241.1"/>
    <property type="molecule type" value="Genomic_DNA"/>
</dbReference>
<proteinExistence type="predicted"/>
<sequence length="187" mass="21151">MTDFVKMDCYTGMRLRIGIDRSVSWQPNKFAGTHGARFSVMDNDGLADMVLAKRPKGSWVKITRHGEVLCYEKGSPVMLGSISSPPKLEFEKVDPDPEDPVPGMIWSGPFDGEYHHFCDDRFWVQNIHGKRCHYSECPAELRSALEKFKPLGGSFVVTPWRHVIGVIKPQPLPEAARSDWDAMSDEQ</sequence>
<protein>
    <submittedName>
        <fullName evidence="1">Uncharacterized protein</fullName>
    </submittedName>
</protein>
<name>A0A383CMA9_9ZZZZ</name>
<organism evidence="1">
    <name type="scientific">marine metagenome</name>
    <dbReference type="NCBI Taxonomy" id="408172"/>
    <lineage>
        <taxon>unclassified sequences</taxon>
        <taxon>metagenomes</taxon>
        <taxon>ecological metagenomes</taxon>
    </lineage>
</organism>